<keyword evidence="1" id="KW-0812">Transmembrane</keyword>
<gene>
    <name evidence="2" type="ORF">PYU98_07210</name>
</gene>
<keyword evidence="1" id="KW-0472">Membrane</keyword>
<evidence type="ECO:0000256" key="1">
    <source>
        <dbReference type="SAM" id="Phobius"/>
    </source>
</evidence>
<feature type="transmembrane region" description="Helical" evidence="1">
    <location>
        <begin position="121"/>
        <end position="138"/>
    </location>
</feature>
<feature type="transmembrane region" description="Helical" evidence="1">
    <location>
        <begin position="52"/>
        <end position="70"/>
    </location>
</feature>
<evidence type="ECO:0008006" key="4">
    <source>
        <dbReference type="Google" id="ProtNLM"/>
    </source>
</evidence>
<protein>
    <recommendedName>
        <fullName evidence="4">SMODS and SLOG-associating 2TM effector domain-containing protein</fullName>
    </recommendedName>
</protein>
<dbReference type="AlphaFoldDB" id="A0AAX3NV69"/>
<name>A0AAX3NV69_9GAMM</name>
<dbReference type="RefSeq" id="WP_275057768.1">
    <property type="nucleotide sequence ID" value="NZ_CP118988.1"/>
</dbReference>
<accession>A0AAX3NV69</accession>
<evidence type="ECO:0000313" key="3">
    <source>
        <dbReference type="Proteomes" id="UP001213721"/>
    </source>
</evidence>
<dbReference type="Proteomes" id="UP001213721">
    <property type="component" value="Chromosome"/>
</dbReference>
<keyword evidence="1" id="KW-1133">Transmembrane helix</keyword>
<reference evidence="2" key="1">
    <citation type="submission" date="2023-02" db="EMBL/GenBank/DDBJ databases">
        <title>The sequence of Aeromonas allosaccharophila K520.</title>
        <authorList>
            <person name="Luo X."/>
        </authorList>
    </citation>
    <scope>NUCLEOTIDE SEQUENCE</scope>
    <source>
        <strain evidence="2">K520</strain>
    </source>
</reference>
<organism evidence="2 3">
    <name type="scientific">Aeromonas allosaccharophila</name>
    <dbReference type="NCBI Taxonomy" id="656"/>
    <lineage>
        <taxon>Bacteria</taxon>
        <taxon>Pseudomonadati</taxon>
        <taxon>Pseudomonadota</taxon>
        <taxon>Gammaproteobacteria</taxon>
        <taxon>Aeromonadales</taxon>
        <taxon>Aeromonadaceae</taxon>
        <taxon>Aeromonas</taxon>
    </lineage>
</organism>
<feature type="transmembrane region" description="Helical" evidence="1">
    <location>
        <begin position="23"/>
        <end position="40"/>
    </location>
</feature>
<proteinExistence type="predicted"/>
<sequence length="148" mass="17034">MPDFVEIYKLQYERIAQHENQRLAFSNLVIAITTTALAFATETSLQSNPVSFFLLITLLVIINITAIQFISKSRFWIKHHQARAHAILNEHLPEANKTISKIEKINSDNDLYKRPNLHKNLHITIIVITILYSLFIAWPKISPIVCSI</sequence>
<evidence type="ECO:0000313" key="2">
    <source>
        <dbReference type="EMBL" id="WED78003.1"/>
    </source>
</evidence>
<dbReference type="EMBL" id="CP118988">
    <property type="protein sequence ID" value="WED78003.1"/>
    <property type="molecule type" value="Genomic_DNA"/>
</dbReference>